<dbReference type="PANTHER" id="PTHR20963">
    <property type="entry name" value="MULTIPLE INOSITOL POLYPHOSPHATE PHOSPHATASE-RELATED"/>
    <property type="match status" value="1"/>
</dbReference>
<evidence type="ECO:0000313" key="5">
    <source>
        <dbReference type="EMBL" id="KAJ4385770.1"/>
    </source>
</evidence>
<dbReference type="InterPro" id="IPR000560">
    <property type="entry name" value="His_Pase_clade-2"/>
</dbReference>
<dbReference type="InterPro" id="IPR033379">
    <property type="entry name" value="Acid_Pase_AS"/>
</dbReference>
<dbReference type="GO" id="GO:0003993">
    <property type="term" value="F:acid phosphatase activity"/>
    <property type="evidence" value="ECO:0007669"/>
    <property type="project" value="TreeGrafter"/>
</dbReference>
<keyword evidence="3" id="KW-0378">Hydrolase</keyword>
<proteinExistence type="inferred from homology"/>
<dbReference type="EMBL" id="JAPEVB010000007">
    <property type="protein sequence ID" value="KAJ4385770.1"/>
    <property type="molecule type" value="Genomic_DNA"/>
</dbReference>
<name>A0A9W8YIS3_9PEZI</name>
<gene>
    <name evidence="5" type="ORF">N0V93_010201</name>
</gene>
<keyword evidence="6" id="KW-1185">Reference proteome</keyword>
<keyword evidence="4" id="KW-0732">Signal</keyword>
<dbReference type="Pfam" id="PF00328">
    <property type="entry name" value="His_Phos_2"/>
    <property type="match status" value="1"/>
</dbReference>
<dbReference type="InterPro" id="IPR029033">
    <property type="entry name" value="His_PPase_superfam"/>
</dbReference>
<comment type="similarity">
    <text evidence="1">Belongs to the histidine acid phosphatase family.</text>
</comment>
<dbReference type="EC" id="3.1.3.8" evidence="2"/>
<feature type="signal peptide" evidence="4">
    <location>
        <begin position="1"/>
        <end position="21"/>
    </location>
</feature>
<dbReference type="GO" id="GO:0016158">
    <property type="term" value="F:inositol hexakisphosphate 3-phosphatase activity"/>
    <property type="evidence" value="ECO:0007669"/>
    <property type="project" value="UniProtKB-EC"/>
</dbReference>
<feature type="chain" id="PRO_5040949534" description="3-phytase" evidence="4">
    <location>
        <begin position="22"/>
        <end position="551"/>
    </location>
</feature>
<sequence>MLHLQTSCAVTFAVLATLCRASPVTDSPIAGSTTSDVFPPASTTVNSDLFPPESVVGYPATTVTGAEPALAETAAAYPYASGPSNEFPLVAPVPHGESESSTFDIKKYWGNLSPWYSVSSSDYGLPDTSPLIPSGCDIVQLHLLYRHGARYPTAGAAPAAFAAKIANATKDGGFTVTGDLSFLADWTYKLGAELLTPFGRSQNFLLGVEHRQLYGKLLNNFTEQGTLPVFRTESQDRMVKTANNFAAGFFGVPEYLDEVNIEILVESAGFNNSGAPYETCTNADVASRGEIGSTVATAFANSAFNDTLARLNSQVTGITFTPTDAVAMLQLCSYETVGLGYSAFCNLFSQQDYLNYEYYYDLTFYYNNGPGSPVSAAQGKGYLQEFVARFTGTYPTADSALNETFDDNPTYFPLNQSLYADATHEVVVLDTLTAFNLTALFSGAPLSVTGNKQENTFVASKVVPFATHFTAQVLECPAYQPTKQIRFIVNDAVVPVNGTYAGCDYDADGLCSFDNVVSVLQQRIAEIDYDYDCFGNYTAEAGVDYNGRAPK</sequence>
<evidence type="ECO:0000256" key="3">
    <source>
        <dbReference type="ARBA" id="ARBA00022801"/>
    </source>
</evidence>
<evidence type="ECO:0000256" key="4">
    <source>
        <dbReference type="SAM" id="SignalP"/>
    </source>
</evidence>
<dbReference type="AlphaFoldDB" id="A0A9W8YIS3"/>
<comment type="caution">
    <text evidence="5">The sequence shown here is derived from an EMBL/GenBank/DDBJ whole genome shotgun (WGS) entry which is preliminary data.</text>
</comment>
<evidence type="ECO:0000313" key="6">
    <source>
        <dbReference type="Proteomes" id="UP001140453"/>
    </source>
</evidence>
<dbReference type="Proteomes" id="UP001140453">
    <property type="component" value="Unassembled WGS sequence"/>
</dbReference>
<dbReference type="OrthoDB" id="6509975at2759"/>
<organism evidence="5 6">
    <name type="scientific">Gnomoniopsis smithogilvyi</name>
    <dbReference type="NCBI Taxonomy" id="1191159"/>
    <lineage>
        <taxon>Eukaryota</taxon>
        <taxon>Fungi</taxon>
        <taxon>Dikarya</taxon>
        <taxon>Ascomycota</taxon>
        <taxon>Pezizomycotina</taxon>
        <taxon>Sordariomycetes</taxon>
        <taxon>Sordariomycetidae</taxon>
        <taxon>Diaporthales</taxon>
        <taxon>Gnomoniaceae</taxon>
        <taxon>Gnomoniopsis</taxon>
    </lineage>
</organism>
<dbReference type="PANTHER" id="PTHR20963:SF55">
    <property type="entry name" value="PHOSPHATASE, PUTATIVE-RELATED"/>
    <property type="match status" value="1"/>
</dbReference>
<evidence type="ECO:0000256" key="1">
    <source>
        <dbReference type="ARBA" id="ARBA00005375"/>
    </source>
</evidence>
<dbReference type="PROSITE" id="PS00616">
    <property type="entry name" value="HIS_ACID_PHOSPHAT_1"/>
    <property type="match status" value="1"/>
</dbReference>
<dbReference type="Gene3D" id="3.40.50.1240">
    <property type="entry name" value="Phosphoglycerate mutase-like"/>
    <property type="match status" value="1"/>
</dbReference>
<accession>A0A9W8YIS3</accession>
<dbReference type="CDD" id="cd07061">
    <property type="entry name" value="HP_HAP_like"/>
    <property type="match status" value="1"/>
</dbReference>
<reference evidence="5" key="1">
    <citation type="submission" date="2022-10" db="EMBL/GenBank/DDBJ databases">
        <title>Tapping the CABI collections for fungal endophytes: first genome assemblies for Collariella, Neodidymelliopsis, Ascochyta clinopodiicola, Didymella pomorum, Didymosphaeria variabile, Neocosmospora piperis and Neocucurbitaria cava.</title>
        <authorList>
            <person name="Hill R."/>
        </authorList>
    </citation>
    <scope>NUCLEOTIDE SEQUENCE</scope>
    <source>
        <strain evidence="5">IMI 355082</strain>
    </source>
</reference>
<dbReference type="FunFam" id="3.40.50.1240:FF:000033">
    <property type="entry name" value="Chromosome 12, whole genome shotgun sequence"/>
    <property type="match status" value="1"/>
</dbReference>
<protein>
    <recommendedName>
        <fullName evidence="2">3-phytase</fullName>
        <ecNumber evidence="2">3.1.3.8</ecNumber>
    </recommendedName>
</protein>
<dbReference type="SUPFAM" id="SSF53254">
    <property type="entry name" value="Phosphoglycerate mutase-like"/>
    <property type="match status" value="1"/>
</dbReference>
<evidence type="ECO:0000256" key="2">
    <source>
        <dbReference type="ARBA" id="ARBA00012632"/>
    </source>
</evidence>